<evidence type="ECO:0000256" key="1">
    <source>
        <dbReference type="ARBA" id="ARBA00001947"/>
    </source>
</evidence>
<feature type="domain" description="Alcohol dehydrogenase-like N-terminal" evidence="8">
    <location>
        <begin position="36"/>
        <end position="89"/>
    </location>
</feature>
<keyword evidence="4" id="KW-0560">Oxidoreductase</keyword>
<comment type="similarity">
    <text evidence="5">Belongs to the zinc-containing alcohol dehydrogenase family.</text>
</comment>
<dbReference type="InterPro" id="IPR002328">
    <property type="entry name" value="ADH_Zn_CS"/>
</dbReference>
<dbReference type="InterPro" id="IPR013154">
    <property type="entry name" value="ADH-like_N"/>
</dbReference>
<dbReference type="EMBL" id="JASBNA010000058">
    <property type="protein sequence ID" value="KAK7679511.1"/>
    <property type="molecule type" value="Genomic_DNA"/>
</dbReference>
<comment type="caution">
    <text evidence="9">The sequence shown here is derived from an EMBL/GenBank/DDBJ whole genome shotgun (WGS) entry which is preliminary data.</text>
</comment>
<evidence type="ECO:0000313" key="10">
    <source>
        <dbReference type="Proteomes" id="UP001385951"/>
    </source>
</evidence>
<dbReference type="InterPro" id="IPR036291">
    <property type="entry name" value="NAD(P)-bd_dom_sf"/>
</dbReference>
<feature type="transmembrane region" description="Helical" evidence="6">
    <location>
        <begin position="141"/>
        <end position="163"/>
    </location>
</feature>
<name>A0AAW0FFI3_9APHY</name>
<evidence type="ECO:0000313" key="9">
    <source>
        <dbReference type="EMBL" id="KAK7679511.1"/>
    </source>
</evidence>
<keyword evidence="6" id="KW-0812">Transmembrane</keyword>
<dbReference type="SUPFAM" id="SSF50129">
    <property type="entry name" value="GroES-like"/>
    <property type="match status" value="1"/>
</dbReference>
<evidence type="ECO:0000256" key="2">
    <source>
        <dbReference type="ARBA" id="ARBA00022723"/>
    </source>
</evidence>
<dbReference type="PROSITE" id="PS00059">
    <property type="entry name" value="ADH_ZINC"/>
    <property type="match status" value="1"/>
</dbReference>
<keyword evidence="2 5" id="KW-0479">Metal-binding</keyword>
<keyword evidence="6" id="KW-0472">Membrane</keyword>
<evidence type="ECO:0008006" key="11">
    <source>
        <dbReference type="Google" id="ProtNLM"/>
    </source>
</evidence>
<dbReference type="Pfam" id="PF00107">
    <property type="entry name" value="ADH_zinc_N"/>
    <property type="match status" value="1"/>
</dbReference>
<dbReference type="InterPro" id="IPR013149">
    <property type="entry name" value="ADH-like_C"/>
</dbReference>
<keyword evidence="3 5" id="KW-0862">Zinc</keyword>
<dbReference type="PROSITE" id="PS00065">
    <property type="entry name" value="D_2_HYDROXYACID_DH_1"/>
    <property type="match status" value="1"/>
</dbReference>
<comment type="cofactor">
    <cofactor evidence="1 5">
        <name>Zn(2+)</name>
        <dbReference type="ChEBI" id="CHEBI:29105"/>
    </cofactor>
</comment>
<dbReference type="InterPro" id="IPR029752">
    <property type="entry name" value="D-isomer_DH_CS1"/>
</dbReference>
<evidence type="ECO:0000259" key="8">
    <source>
        <dbReference type="Pfam" id="PF08240"/>
    </source>
</evidence>
<dbReference type="GO" id="GO:0016616">
    <property type="term" value="F:oxidoreductase activity, acting on the CH-OH group of donors, NAD or NADP as acceptor"/>
    <property type="evidence" value="ECO:0007669"/>
    <property type="project" value="InterPro"/>
</dbReference>
<feature type="domain" description="Alcohol dehydrogenase-like C-terminal" evidence="7">
    <location>
        <begin position="149"/>
        <end position="276"/>
    </location>
</feature>
<evidence type="ECO:0000256" key="3">
    <source>
        <dbReference type="ARBA" id="ARBA00022833"/>
    </source>
</evidence>
<evidence type="ECO:0000259" key="7">
    <source>
        <dbReference type="Pfam" id="PF00107"/>
    </source>
</evidence>
<reference evidence="9 10" key="1">
    <citation type="submission" date="2022-09" db="EMBL/GenBank/DDBJ databases">
        <authorList>
            <person name="Palmer J.M."/>
        </authorList>
    </citation>
    <scope>NUCLEOTIDE SEQUENCE [LARGE SCALE GENOMIC DNA]</scope>
    <source>
        <strain evidence="9 10">DSM 7382</strain>
    </source>
</reference>
<protein>
    <recommendedName>
        <fullName evidence="11">Alcohol dehydrogenase</fullName>
    </recommendedName>
</protein>
<evidence type="ECO:0000256" key="4">
    <source>
        <dbReference type="ARBA" id="ARBA00023002"/>
    </source>
</evidence>
<dbReference type="Gene3D" id="3.90.180.10">
    <property type="entry name" value="Medium-chain alcohol dehydrogenases, catalytic domain"/>
    <property type="match status" value="2"/>
</dbReference>
<sequence>MTVDIPAKFQGFGVHDKEHWSEPKFVEYTPKKVLAHDVVLKNICNGLCGTDIHTLKANWSPLKRDDLVVGHEIIGTVIAVGDEVTQVKVVMLLIQLQTNNLFSQFLMGWIQVSAAPLMCAGLTVYSPIVRNLKKIGKKEPVVGIIGLGGLGHLAVQFASALGAKVTVFSRSNAKKDEAFQLGGHEFIATGVEKDWTTKYQDNFDFILNCASGIDGFNLNDYLSVLKVDGRFVSVGLPPVKDTFEVTPFSFLKNAGSFGSSLLGSKAEALEMLQLAADKGIKPWVEEIPISEKAVNEALNRCDQGDFRLHLARRTPRIANTKASIAQKNSIQNKKKKKLHQKNW</sequence>
<evidence type="ECO:0000256" key="6">
    <source>
        <dbReference type="SAM" id="Phobius"/>
    </source>
</evidence>
<keyword evidence="10" id="KW-1185">Reference proteome</keyword>
<dbReference type="FunFam" id="3.40.50.720:FF:000022">
    <property type="entry name" value="Cinnamyl alcohol dehydrogenase"/>
    <property type="match status" value="1"/>
</dbReference>
<dbReference type="PANTHER" id="PTHR42683">
    <property type="entry name" value="ALDEHYDE REDUCTASE"/>
    <property type="match status" value="1"/>
</dbReference>
<dbReference type="Proteomes" id="UP001385951">
    <property type="component" value="Unassembled WGS sequence"/>
</dbReference>
<dbReference type="InterPro" id="IPR011032">
    <property type="entry name" value="GroES-like_sf"/>
</dbReference>
<proteinExistence type="inferred from homology"/>
<organism evidence="9 10">
    <name type="scientific">Cerrena zonata</name>
    <dbReference type="NCBI Taxonomy" id="2478898"/>
    <lineage>
        <taxon>Eukaryota</taxon>
        <taxon>Fungi</taxon>
        <taxon>Dikarya</taxon>
        <taxon>Basidiomycota</taxon>
        <taxon>Agaricomycotina</taxon>
        <taxon>Agaricomycetes</taxon>
        <taxon>Polyporales</taxon>
        <taxon>Cerrenaceae</taxon>
        <taxon>Cerrena</taxon>
    </lineage>
</organism>
<dbReference type="Gene3D" id="3.40.50.720">
    <property type="entry name" value="NAD(P)-binding Rossmann-like Domain"/>
    <property type="match status" value="1"/>
</dbReference>
<evidence type="ECO:0000256" key="5">
    <source>
        <dbReference type="RuleBase" id="RU361277"/>
    </source>
</evidence>
<dbReference type="AlphaFoldDB" id="A0AAW0FFI3"/>
<dbReference type="Pfam" id="PF08240">
    <property type="entry name" value="ADH_N"/>
    <property type="match status" value="1"/>
</dbReference>
<dbReference type="GO" id="GO:0008270">
    <property type="term" value="F:zinc ion binding"/>
    <property type="evidence" value="ECO:0007669"/>
    <property type="project" value="InterPro"/>
</dbReference>
<keyword evidence="6" id="KW-1133">Transmembrane helix</keyword>
<dbReference type="InterPro" id="IPR047109">
    <property type="entry name" value="CAD-like"/>
</dbReference>
<accession>A0AAW0FFI3</accession>
<feature type="transmembrane region" description="Helical" evidence="6">
    <location>
        <begin position="106"/>
        <end position="129"/>
    </location>
</feature>
<gene>
    <name evidence="9" type="ORF">QCA50_017412</name>
</gene>
<dbReference type="SUPFAM" id="SSF51735">
    <property type="entry name" value="NAD(P)-binding Rossmann-fold domains"/>
    <property type="match status" value="1"/>
</dbReference>